<dbReference type="PANTHER" id="PTHR22950">
    <property type="entry name" value="AMINO ACID TRANSPORTER"/>
    <property type="match status" value="1"/>
</dbReference>
<protein>
    <recommendedName>
        <fullName evidence="7">Amino acid transporter transmembrane domain-containing protein</fullName>
    </recommendedName>
</protein>
<name>A0ABD0SC78_LOXSC</name>
<feature type="transmembrane region" description="Helical" evidence="6">
    <location>
        <begin position="124"/>
        <end position="145"/>
    </location>
</feature>
<feature type="transmembrane region" description="Helical" evidence="6">
    <location>
        <begin position="371"/>
        <end position="395"/>
    </location>
</feature>
<reference evidence="8 9" key="1">
    <citation type="submission" date="2024-06" db="EMBL/GenBank/DDBJ databases">
        <title>A chromosome-level genome assembly of beet webworm, Loxostege sticticalis.</title>
        <authorList>
            <person name="Zhang Y."/>
        </authorList>
    </citation>
    <scope>NUCLEOTIDE SEQUENCE [LARGE SCALE GENOMIC DNA]</scope>
    <source>
        <strain evidence="8">AQ028</strain>
        <tissue evidence="8">Male pupae</tissue>
    </source>
</reference>
<comment type="caution">
    <text evidence="8">The sequence shown here is derived from an EMBL/GenBank/DDBJ whole genome shotgun (WGS) entry which is preliminary data.</text>
</comment>
<feature type="transmembrane region" description="Helical" evidence="6">
    <location>
        <begin position="440"/>
        <end position="463"/>
    </location>
</feature>
<keyword evidence="4 6" id="KW-0472">Membrane</keyword>
<evidence type="ECO:0000256" key="2">
    <source>
        <dbReference type="ARBA" id="ARBA00022692"/>
    </source>
</evidence>
<dbReference type="Pfam" id="PF01490">
    <property type="entry name" value="Aa_trans"/>
    <property type="match status" value="1"/>
</dbReference>
<comment type="subcellular location">
    <subcellularLocation>
        <location evidence="1">Membrane</location>
        <topology evidence="1">Multi-pass membrane protein</topology>
    </subcellularLocation>
</comment>
<feature type="transmembrane region" description="Helical" evidence="6">
    <location>
        <begin position="188"/>
        <end position="211"/>
    </location>
</feature>
<feature type="transmembrane region" description="Helical" evidence="6">
    <location>
        <begin position="415"/>
        <end position="434"/>
    </location>
</feature>
<keyword evidence="3 6" id="KW-1133">Transmembrane helix</keyword>
<feature type="transmembrane region" description="Helical" evidence="6">
    <location>
        <begin position="475"/>
        <end position="498"/>
    </location>
</feature>
<dbReference type="EMBL" id="JBEDNZ010000026">
    <property type="protein sequence ID" value="KAL0810316.1"/>
    <property type="molecule type" value="Genomic_DNA"/>
</dbReference>
<evidence type="ECO:0000256" key="3">
    <source>
        <dbReference type="ARBA" id="ARBA00022989"/>
    </source>
</evidence>
<feature type="transmembrane region" description="Helical" evidence="6">
    <location>
        <begin position="257"/>
        <end position="277"/>
    </location>
</feature>
<organism evidence="8 9">
    <name type="scientific">Loxostege sticticalis</name>
    <name type="common">Beet webworm moth</name>
    <dbReference type="NCBI Taxonomy" id="481309"/>
    <lineage>
        <taxon>Eukaryota</taxon>
        <taxon>Metazoa</taxon>
        <taxon>Ecdysozoa</taxon>
        <taxon>Arthropoda</taxon>
        <taxon>Hexapoda</taxon>
        <taxon>Insecta</taxon>
        <taxon>Pterygota</taxon>
        <taxon>Neoptera</taxon>
        <taxon>Endopterygota</taxon>
        <taxon>Lepidoptera</taxon>
        <taxon>Glossata</taxon>
        <taxon>Ditrysia</taxon>
        <taxon>Pyraloidea</taxon>
        <taxon>Crambidae</taxon>
        <taxon>Pyraustinae</taxon>
        <taxon>Loxostege</taxon>
    </lineage>
</organism>
<feature type="compositionally biased region" description="Polar residues" evidence="5">
    <location>
        <begin position="39"/>
        <end position="55"/>
    </location>
</feature>
<evidence type="ECO:0000259" key="7">
    <source>
        <dbReference type="Pfam" id="PF01490"/>
    </source>
</evidence>
<dbReference type="InterPro" id="IPR013057">
    <property type="entry name" value="AA_transpt_TM"/>
</dbReference>
<feature type="transmembrane region" description="Helical" evidence="6">
    <location>
        <begin position="289"/>
        <end position="316"/>
    </location>
</feature>
<sequence>MVTTPILRKINMTLPVLSREKTGDYVCMEKQPLSGHSIRISSGAESKNSSSFGESNRNKPKHFHSHYGKFEIKNTWADAKDYDFVGARGERRKCNIIESIGHLVKSCLGAGIVAMHESYKSCGLWTALVLNVLLGIAVGYCMLILARSAQKMYGRVQVPSMTYPDLAEAALEVGPWPRYKNWAKRFRFCVAATLAIDLFGSCCVYQVVMARTLKQLVDNSQEVYDSGNPPIRVYILCILVPCILICMLTTLKYLAPFSIVADIFIIIVTLATVYYGVYLHTISPLDFKAFHSMAGLFELMGVCVFSVEGVGVTLVIENSMQEPRRFPVVLIAGMSIVIAMVMMVGFFGYWGFGEKSKSPVTVNFPLTVFPIILKVFLALMIYVDFALNFYLPFGLVWQYLKERHHPNQYWLMERVYRALFVLGVTAVAIIFPNISKFMGVLGSFCLSSMGFIFPALIQLSLTWEDPGLGYMRWRLIRFFVILIFGVTMGTVGTLFNLVELIREVYY</sequence>
<feature type="domain" description="Amino acid transporter transmembrane" evidence="7">
    <location>
        <begin position="95"/>
        <end position="492"/>
    </location>
</feature>
<evidence type="ECO:0000256" key="6">
    <source>
        <dbReference type="SAM" id="Phobius"/>
    </source>
</evidence>
<evidence type="ECO:0000313" key="8">
    <source>
        <dbReference type="EMBL" id="KAL0810316.1"/>
    </source>
</evidence>
<keyword evidence="2 6" id="KW-0812">Transmembrane</keyword>
<feature type="transmembrane region" description="Helical" evidence="6">
    <location>
        <begin position="231"/>
        <end position="250"/>
    </location>
</feature>
<feature type="region of interest" description="Disordered" evidence="5">
    <location>
        <begin position="38"/>
        <end position="60"/>
    </location>
</feature>
<evidence type="ECO:0000256" key="1">
    <source>
        <dbReference type="ARBA" id="ARBA00004141"/>
    </source>
</evidence>
<proteinExistence type="predicted"/>
<dbReference type="AlphaFoldDB" id="A0ABD0SC78"/>
<dbReference type="GO" id="GO:0016020">
    <property type="term" value="C:membrane"/>
    <property type="evidence" value="ECO:0007669"/>
    <property type="project" value="UniProtKB-SubCell"/>
</dbReference>
<feature type="transmembrane region" description="Helical" evidence="6">
    <location>
        <begin position="328"/>
        <end position="351"/>
    </location>
</feature>
<evidence type="ECO:0000256" key="5">
    <source>
        <dbReference type="SAM" id="MobiDB-lite"/>
    </source>
</evidence>
<dbReference type="Proteomes" id="UP001549921">
    <property type="component" value="Unassembled WGS sequence"/>
</dbReference>
<evidence type="ECO:0000313" key="9">
    <source>
        <dbReference type="Proteomes" id="UP001549921"/>
    </source>
</evidence>
<dbReference type="PANTHER" id="PTHR22950:SF349">
    <property type="entry name" value="AMINO ACID TRANSPORTER TRANSMEMBRANE DOMAIN-CONTAINING PROTEIN"/>
    <property type="match status" value="1"/>
</dbReference>
<accession>A0ABD0SC78</accession>
<gene>
    <name evidence="8" type="ORF">ABMA28_010473</name>
</gene>
<evidence type="ECO:0000256" key="4">
    <source>
        <dbReference type="ARBA" id="ARBA00023136"/>
    </source>
</evidence>